<accession>A0A853JSE6</accession>
<dbReference type="AlphaFoldDB" id="A0A853JSE6"/>
<name>A0A853JSE6_9FIRM</name>
<comment type="caution">
    <text evidence="1">The sequence shown here is derived from an EMBL/GenBank/DDBJ whole genome shotgun (WGS) entry which is preliminary data.</text>
</comment>
<evidence type="ECO:0000313" key="2">
    <source>
        <dbReference type="Proteomes" id="UP000586254"/>
    </source>
</evidence>
<proteinExistence type="predicted"/>
<protein>
    <submittedName>
        <fullName evidence="1">Uncharacterized protein</fullName>
    </submittedName>
</protein>
<reference evidence="1 2" key="1">
    <citation type="submission" date="2020-07" db="EMBL/GenBank/DDBJ databases">
        <title>Organ Donor 1.</title>
        <authorList>
            <person name="Marsh A.J."/>
            <person name="Azcarate-Peril M.A."/>
        </authorList>
    </citation>
    <scope>NUCLEOTIDE SEQUENCE [LARGE SCALE GENOMIC DNA]</scope>
    <source>
        <strain evidence="1 2">AMC0717</strain>
    </source>
</reference>
<evidence type="ECO:0000313" key="1">
    <source>
        <dbReference type="EMBL" id="NZA39542.1"/>
    </source>
</evidence>
<sequence>MTANVMPAAASVTYQWKAADTEGGAYTDITGATGKTHKLAADKEGKFIKVEVTGADGYSGTKTSDATAAVTAAG</sequence>
<gene>
    <name evidence="1" type="ORF">H0N91_15750</name>
</gene>
<dbReference type="Gene3D" id="2.60.40.2700">
    <property type="match status" value="1"/>
</dbReference>
<dbReference type="EMBL" id="JACCKS010000021">
    <property type="protein sequence ID" value="NZA39542.1"/>
    <property type="molecule type" value="Genomic_DNA"/>
</dbReference>
<dbReference type="Proteomes" id="UP000586254">
    <property type="component" value="Unassembled WGS sequence"/>
</dbReference>
<organism evidence="1 2">
    <name type="scientific">Eubacterium callanderi</name>
    <dbReference type="NCBI Taxonomy" id="53442"/>
    <lineage>
        <taxon>Bacteria</taxon>
        <taxon>Bacillati</taxon>
        <taxon>Bacillota</taxon>
        <taxon>Clostridia</taxon>
        <taxon>Eubacteriales</taxon>
        <taxon>Eubacteriaceae</taxon>
        <taxon>Eubacterium</taxon>
    </lineage>
</organism>
<dbReference type="RefSeq" id="WP_143074390.1">
    <property type="nucleotide sequence ID" value="NZ_FOWI01000001.1"/>
</dbReference>